<gene>
    <name evidence="2" type="ORF">GSLYS_00010269001</name>
</gene>
<feature type="compositionally biased region" description="Low complexity" evidence="1">
    <location>
        <begin position="58"/>
        <end position="68"/>
    </location>
</feature>
<dbReference type="AlphaFoldDB" id="A0AAV2HTT9"/>
<evidence type="ECO:0000313" key="3">
    <source>
        <dbReference type="Proteomes" id="UP001497497"/>
    </source>
</evidence>
<feature type="region of interest" description="Disordered" evidence="1">
    <location>
        <begin position="55"/>
        <end position="89"/>
    </location>
</feature>
<comment type="caution">
    <text evidence="2">The sequence shown here is derived from an EMBL/GenBank/DDBJ whole genome shotgun (WGS) entry which is preliminary data.</text>
</comment>
<accession>A0AAV2HTT9</accession>
<proteinExistence type="predicted"/>
<evidence type="ECO:0000256" key="1">
    <source>
        <dbReference type="SAM" id="MobiDB-lite"/>
    </source>
</evidence>
<evidence type="ECO:0000313" key="2">
    <source>
        <dbReference type="EMBL" id="CAL1536356.1"/>
    </source>
</evidence>
<dbReference type="Proteomes" id="UP001497497">
    <property type="component" value="Unassembled WGS sequence"/>
</dbReference>
<feature type="non-terminal residue" evidence="2">
    <location>
        <position position="1"/>
    </location>
</feature>
<feature type="compositionally biased region" description="Basic residues" evidence="1">
    <location>
        <begin position="69"/>
        <end position="78"/>
    </location>
</feature>
<sequence>EILLPSSDISVGKIDRKRKKRRRLELGNDCPSLKPEPYGLTNISMVKITYETQARPQSPLFSSPSRKLSLSKKKKKSKKNSDVCSDRSNSPIFNKKLKEKIMDSGVAETNDFLPKKLTSNELDDSR</sequence>
<reference evidence="2 3" key="1">
    <citation type="submission" date="2024-04" db="EMBL/GenBank/DDBJ databases">
        <authorList>
            <consortium name="Genoscope - CEA"/>
            <person name="William W."/>
        </authorList>
    </citation>
    <scope>NUCLEOTIDE SEQUENCE [LARGE SCALE GENOMIC DNA]</scope>
</reference>
<feature type="non-terminal residue" evidence="2">
    <location>
        <position position="126"/>
    </location>
</feature>
<keyword evidence="3" id="KW-1185">Reference proteome</keyword>
<name>A0AAV2HTT9_LYMST</name>
<protein>
    <submittedName>
        <fullName evidence="2">Uncharacterized protein</fullName>
    </submittedName>
</protein>
<feature type="region of interest" description="Disordered" evidence="1">
    <location>
        <begin position="104"/>
        <end position="126"/>
    </location>
</feature>
<organism evidence="2 3">
    <name type="scientific">Lymnaea stagnalis</name>
    <name type="common">Great pond snail</name>
    <name type="synonym">Helix stagnalis</name>
    <dbReference type="NCBI Taxonomy" id="6523"/>
    <lineage>
        <taxon>Eukaryota</taxon>
        <taxon>Metazoa</taxon>
        <taxon>Spiralia</taxon>
        <taxon>Lophotrochozoa</taxon>
        <taxon>Mollusca</taxon>
        <taxon>Gastropoda</taxon>
        <taxon>Heterobranchia</taxon>
        <taxon>Euthyneura</taxon>
        <taxon>Panpulmonata</taxon>
        <taxon>Hygrophila</taxon>
        <taxon>Lymnaeoidea</taxon>
        <taxon>Lymnaeidae</taxon>
        <taxon>Lymnaea</taxon>
    </lineage>
</organism>
<dbReference type="EMBL" id="CAXITT010000227">
    <property type="protein sequence ID" value="CAL1536356.1"/>
    <property type="molecule type" value="Genomic_DNA"/>
</dbReference>